<keyword evidence="5 7" id="KW-0067">ATP-binding</keyword>
<evidence type="ECO:0000256" key="4">
    <source>
        <dbReference type="ARBA" id="ARBA00022777"/>
    </source>
</evidence>
<keyword evidence="3 7" id="KW-0547">Nucleotide-binding</keyword>
<dbReference type="Proteomes" id="UP001316384">
    <property type="component" value="Chromosome"/>
</dbReference>
<evidence type="ECO:0000256" key="3">
    <source>
        <dbReference type="ARBA" id="ARBA00022741"/>
    </source>
</evidence>
<dbReference type="CDD" id="cd05150">
    <property type="entry name" value="APH"/>
    <property type="match status" value="1"/>
</dbReference>
<feature type="domain" description="Aminoglycoside phosphotransferase" evidence="9">
    <location>
        <begin position="44"/>
        <end position="266"/>
    </location>
</feature>
<evidence type="ECO:0000256" key="1">
    <source>
        <dbReference type="ARBA" id="ARBA00006219"/>
    </source>
</evidence>
<dbReference type="Pfam" id="PF01636">
    <property type="entry name" value="APH"/>
    <property type="match status" value="1"/>
</dbReference>
<dbReference type="SUPFAM" id="SSF56112">
    <property type="entry name" value="Protein kinase-like (PK-like)"/>
    <property type="match status" value="1"/>
</dbReference>
<keyword evidence="6 7" id="KW-0046">Antibiotic resistance</keyword>
<organism evidence="10 11">
    <name type="scientific">Cellulomonas xiejunii</name>
    <dbReference type="NCBI Taxonomy" id="2968083"/>
    <lineage>
        <taxon>Bacteria</taxon>
        <taxon>Bacillati</taxon>
        <taxon>Actinomycetota</taxon>
        <taxon>Actinomycetes</taxon>
        <taxon>Micrococcales</taxon>
        <taxon>Cellulomonadaceae</taxon>
        <taxon>Cellulomonas</taxon>
    </lineage>
</organism>
<dbReference type="EMBL" id="CP101987">
    <property type="protein sequence ID" value="UUI72989.1"/>
    <property type="molecule type" value="Genomic_DNA"/>
</dbReference>
<evidence type="ECO:0000313" key="11">
    <source>
        <dbReference type="Proteomes" id="UP001316384"/>
    </source>
</evidence>
<keyword evidence="2 7" id="KW-0808">Transferase</keyword>
<sequence>MPDTATGPIVPPQIPSGLPGEDVPVPAAVERIAAGSPVEAVWVNGSGGVTFRVGRDRYVKWAPAEVTEIDLLAEAQRLTWAVRFTPVPHVLDLGADDDGTWLVTAALDARSAVVPPWSGRPAEAASAIGAGLRSLHDTLPAGECPFDWSVHARLTTALEHLDAGDTPADWSPEHRGLTVQEARARLVDVPPVDLLVVCQGDACAPNTLIGDDGRWAAHVDLGRLGVADRWADLAIAAWSTAWNYGPGYETTVYEAYGVEPDDERIAYYRLLWDAT</sequence>
<protein>
    <submittedName>
        <fullName evidence="10">Aminoglycoside 3'-phosphotransferase</fullName>
    </submittedName>
</protein>
<dbReference type="Gene3D" id="3.30.200.20">
    <property type="entry name" value="Phosphorylase Kinase, domain 1"/>
    <property type="match status" value="1"/>
</dbReference>
<feature type="region of interest" description="Disordered" evidence="8">
    <location>
        <begin position="1"/>
        <end position="22"/>
    </location>
</feature>
<dbReference type="RefSeq" id="WP_227577301.1">
    <property type="nucleotide sequence ID" value="NZ_CP101987.1"/>
</dbReference>
<keyword evidence="4 7" id="KW-0418">Kinase</keyword>
<evidence type="ECO:0000256" key="7">
    <source>
        <dbReference type="PIRNR" id="PIRNR000706"/>
    </source>
</evidence>
<name>A0ABY5KRW7_9CELL</name>
<dbReference type="InterPro" id="IPR002575">
    <property type="entry name" value="Aminoglycoside_PTrfase"/>
</dbReference>
<evidence type="ECO:0000259" key="9">
    <source>
        <dbReference type="Pfam" id="PF01636"/>
    </source>
</evidence>
<reference evidence="10 11" key="1">
    <citation type="submission" date="2022-07" db="EMBL/GenBank/DDBJ databases">
        <title>Novel species in genus cellulomonas.</title>
        <authorList>
            <person name="Ye L."/>
        </authorList>
    </citation>
    <scope>NUCLEOTIDE SEQUENCE [LARGE SCALE GENOMIC DNA]</scope>
    <source>
        <strain evidence="11">zg-B89</strain>
    </source>
</reference>
<gene>
    <name evidence="10" type="ORF">NP048_05975</name>
</gene>
<evidence type="ECO:0000256" key="8">
    <source>
        <dbReference type="SAM" id="MobiDB-lite"/>
    </source>
</evidence>
<evidence type="ECO:0000256" key="6">
    <source>
        <dbReference type="ARBA" id="ARBA00023251"/>
    </source>
</evidence>
<evidence type="ECO:0000256" key="5">
    <source>
        <dbReference type="ARBA" id="ARBA00022840"/>
    </source>
</evidence>
<evidence type="ECO:0000313" key="10">
    <source>
        <dbReference type="EMBL" id="UUI72989.1"/>
    </source>
</evidence>
<dbReference type="InterPro" id="IPR011009">
    <property type="entry name" value="Kinase-like_dom_sf"/>
</dbReference>
<proteinExistence type="inferred from homology"/>
<evidence type="ECO:0000256" key="2">
    <source>
        <dbReference type="ARBA" id="ARBA00022679"/>
    </source>
</evidence>
<dbReference type="InterPro" id="IPR024165">
    <property type="entry name" value="Kan/Strep_kinase"/>
</dbReference>
<dbReference type="Gene3D" id="3.90.1200.10">
    <property type="match status" value="1"/>
</dbReference>
<dbReference type="PIRSF" id="PIRSF000706">
    <property type="entry name" value="Kanamycin_kin"/>
    <property type="match status" value="1"/>
</dbReference>
<comment type="similarity">
    <text evidence="1 7">Belongs to the aminoglycoside phosphotransferase family.</text>
</comment>
<accession>A0ABY5KRW7</accession>
<keyword evidence="11" id="KW-1185">Reference proteome</keyword>